<dbReference type="PANTHER" id="PTHR46890">
    <property type="entry name" value="NON-LTR RETROLELEMENT REVERSE TRANSCRIPTASE-LIKE PROTEIN-RELATED"/>
    <property type="match status" value="1"/>
</dbReference>
<dbReference type="InterPro" id="IPR043502">
    <property type="entry name" value="DNA/RNA_pol_sf"/>
</dbReference>
<dbReference type="InterPro" id="IPR000477">
    <property type="entry name" value="RT_dom"/>
</dbReference>
<accession>A0A438G0D1</accession>
<dbReference type="CDD" id="cd01650">
    <property type="entry name" value="RT_nLTR_like"/>
    <property type="match status" value="1"/>
</dbReference>
<dbReference type="InterPro" id="IPR026960">
    <property type="entry name" value="RVT-Znf"/>
</dbReference>
<dbReference type="Pfam" id="PF13966">
    <property type="entry name" value="zf-RVT"/>
    <property type="match status" value="1"/>
</dbReference>
<sequence length="555" mass="63330">MANAHSRRNQLNRIKVNERCLTEESEIKEEVGRNFQELLIDPGDWKPSIDGLIFERLEVRDVERLEKPFSEEEVFEALADYCGEKAPGPDDFSMAFWGAEDLKDFRPISLIMDAVLIANEAIDSIMKSNRGAILYKLDIEKAYDHVDWSFLLAVLGKMGFGGRWCSWIKWCLSTVSFSVLVNGSPTGFFQGSRGLRQRDPLSPYLFVIVMEAFSCLMKRAVVGGFLTPCMVQGRRGEGVQITHLLFVDDTLVFCEAKEDQLTHLCWLLIWFEALSGLKVNMEKSELIPVGRIENMGELADEFGYKVGILPSTYLGMPLGAPFKSIGVWDGIEEIFKRDWLCGRLCVDKSKGGLGVKSLGLFNKALLGKWAWRFANEKKALWNQVIRRKYREEIGGWRSCEIREAYGVGLWKAINKGDRRGSWTPTFNRPFNDWEMEEVGRLLCYLEGKRVRVDKEDRVRWVKSKDGVFSVKSLYKAPQPVSSALFPSKIIWRSCAQPKISFFAWEASWGRVLTLDRLQKRGWVLENRLERLLCGQEEEGGVAFGAIMLVLGYLEG</sequence>
<proteinExistence type="predicted"/>
<feature type="domain" description="Reverse transcriptase" evidence="1">
    <location>
        <begin position="1"/>
        <end position="318"/>
    </location>
</feature>
<dbReference type="InterPro" id="IPR052343">
    <property type="entry name" value="Retrotransposon-Effector_Assoc"/>
</dbReference>
<dbReference type="SUPFAM" id="SSF56672">
    <property type="entry name" value="DNA/RNA polymerases"/>
    <property type="match status" value="1"/>
</dbReference>
<gene>
    <name evidence="2" type="primary">LORF2_9</name>
    <name evidence="2" type="ORF">CK203_050221</name>
</gene>
<dbReference type="Proteomes" id="UP000288805">
    <property type="component" value="Unassembled WGS sequence"/>
</dbReference>
<dbReference type="EMBL" id="QGNW01000686">
    <property type="protein sequence ID" value="RVW65670.1"/>
    <property type="molecule type" value="Genomic_DNA"/>
</dbReference>
<dbReference type="PROSITE" id="PS50878">
    <property type="entry name" value="RT_POL"/>
    <property type="match status" value="1"/>
</dbReference>
<dbReference type="Pfam" id="PF00078">
    <property type="entry name" value="RVT_1"/>
    <property type="match status" value="1"/>
</dbReference>
<dbReference type="AlphaFoldDB" id="A0A438G0D1"/>
<evidence type="ECO:0000259" key="1">
    <source>
        <dbReference type="PROSITE" id="PS50878"/>
    </source>
</evidence>
<reference evidence="2 3" key="1">
    <citation type="journal article" date="2018" name="PLoS Genet.">
        <title>Population sequencing reveals clonal diversity and ancestral inbreeding in the grapevine cultivar Chardonnay.</title>
        <authorList>
            <person name="Roach M.J."/>
            <person name="Johnson D.L."/>
            <person name="Bohlmann J."/>
            <person name="van Vuuren H.J."/>
            <person name="Jones S.J."/>
            <person name="Pretorius I.S."/>
            <person name="Schmidt S.A."/>
            <person name="Borneman A.R."/>
        </authorList>
    </citation>
    <scope>NUCLEOTIDE SEQUENCE [LARGE SCALE GENOMIC DNA]</scope>
    <source>
        <strain evidence="3">cv. Chardonnay</strain>
        <tissue evidence="2">Leaf</tissue>
    </source>
</reference>
<evidence type="ECO:0000313" key="3">
    <source>
        <dbReference type="Proteomes" id="UP000288805"/>
    </source>
</evidence>
<name>A0A438G0D1_VITVI</name>
<dbReference type="PANTHER" id="PTHR46890:SF1">
    <property type="entry name" value="REVERSE TRANSCRIPTASE DOMAIN-CONTAINING PROTEIN"/>
    <property type="match status" value="1"/>
</dbReference>
<comment type="caution">
    <text evidence="2">The sequence shown here is derived from an EMBL/GenBank/DDBJ whole genome shotgun (WGS) entry which is preliminary data.</text>
</comment>
<evidence type="ECO:0000313" key="2">
    <source>
        <dbReference type="EMBL" id="RVW65670.1"/>
    </source>
</evidence>
<protein>
    <submittedName>
        <fullName evidence="2">LINE-1 retrotransposable element ORF2 protein</fullName>
    </submittedName>
</protein>
<organism evidence="2 3">
    <name type="scientific">Vitis vinifera</name>
    <name type="common">Grape</name>
    <dbReference type="NCBI Taxonomy" id="29760"/>
    <lineage>
        <taxon>Eukaryota</taxon>
        <taxon>Viridiplantae</taxon>
        <taxon>Streptophyta</taxon>
        <taxon>Embryophyta</taxon>
        <taxon>Tracheophyta</taxon>
        <taxon>Spermatophyta</taxon>
        <taxon>Magnoliopsida</taxon>
        <taxon>eudicotyledons</taxon>
        <taxon>Gunneridae</taxon>
        <taxon>Pentapetalae</taxon>
        <taxon>rosids</taxon>
        <taxon>Vitales</taxon>
        <taxon>Vitaceae</taxon>
        <taxon>Viteae</taxon>
        <taxon>Vitis</taxon>
    </lineage>
</organism>